<protein>
    <submittedName>
        <fullName evidence="1">Uncharacterized protein</fullName>
    </submittedName>
</protein>
<keyword evidence="2" id="KW-1185">Reference proteome</keyword>
<proteinExistence type="predicted"/>
<dbReference type="STRING" id="121616.GA0070216_104378"/>
<sequence length="147" mass="16020">MSTVAAIILGWNPQRWNGWTPSYEALTPGVSPQRTLAGSWTVGRRVNIPVGADAWLLMQGRQRGLVGHGVVTRAPYPGPHDRDPESTTNYVDVAWDGLLPVAERIVPQVLKTEASGVAWDYVFSSGTGVPTAAEAQVHQLWQRHALD</sequence>
<evidence type="ECO:0000313" key="1">
    <source>
        <dbReference type="EMBL" id="SCF07685.1"/>
    </source>
</evidence>
<dbReference type="AlphaFoldDB" id="A0A1C4XGX5"/>
<accession>A0A1C4XGX5</accession>
<dbReference type="RefSeq" id="WP_091243803.1">
    <property type="nucleotide sequence ID" value="NZ_FMCU01000004.1"/>
</dbReference>
<name>A0A1C4XGX5_9ACTN</name>
<organism evidence="1 2">
    <name type="scientific">Micromonospora matsumotoense</name>
    <dbReference type="NCBI Taxonomy" id="121616"/>
    <lineage>
        <taxon>Bacteria</taxon>
        <taxon>Bacillati</taxon>
        <taxon>Actinomycetota</taxon>
        <taxon>Actinomycetes</taxon>
        <taxon>Micromonosporales</taxon>
        <taxon>Micromonosporaceae</taxon>
        <taxon>Micromonospora</taxon>
    </lineage>
</organism>
<dbReference type="EMBL" id="FMCU01000004">
    <property type="protein sequence ID" value="SCF07685.1"/>
    <property type="molecule type" value="Genomic_DNA"/>
</dbReference>
<evidence type="ECO:0000313" key="2">
    <source>
        <dbReference type="Proteomes" id="UP000198797"/>
    </source>
</evidence>
<gene>
    <name evidence="1" type="ORF">GA0070216_104378</name>
</gene>
<dbReference type="Proteomes" id="UP000198797">
    <property type="component" value="Unassembled WGS sequence"/>
</dbReference>
<reference evidence="2" key="1">
    <citation type="submission" date="2016-06" db="EMBL/GenBank/DDBJ databases">
        <authorList>
            <person name="Varghese N."/>
            <person name="Submissions Spin"/>
        </authorList>
    </citation>
    <scope>NUCLEOTIDE SEQUENCE [LARGE SCALE GENOMIC DNA]</scope>
    <source>
        <strain evidence="2">DSM 44100</strain>
    </source>
</reference>